<accession>A0A1A9VG23</accession>
<dbReference type="AlphaFoldDB" id="A0A1A9VG23"/>
<dbReference type="EnsemblMetazoa" id="GAUT036046-RA">
    <property type="protein sequence ID" value="GAUT036046-PA"/>
    <property type="gene ID" value="GAUT036046"/>
</dbReference>
<feature type="domain" description="FCH" evidence="1">
    <location>
        <begin position="1"/>
        <end position="75"/>
    </location>
</feature>
<organism evidence="2 3">
    <name type="scientific">Glossina austeni</name>
    <name type="common">Savannah tsetse fly</name>
    <dbReference type="NCBI Taxonomy" id="7395"/>
    <lineage>
        <taxon>Eukaryota</taxon>
        <taxon>Metazoa</taxon>
        <taxon>Ecdysozoa</taxon>
        <taxon>Arthropoda</taxon>
        <taxon>Hexapoda</taxon>
        <taxon>Insecta</taxon>
        <taxon>Pterygota</taxon>
        <taxon>Neoptera</taxon>
        <taxon>Endopterygota</taxon>
        <taxon>Diptera</taxon>
        <taxon>Brachycera</taxon>
        <taxon>Muscomorpha</taxon>
        <taxon>Hippoboscoidea</taxon>
        <taxon>Glossinidae</taxon>
        <taxon>Glossina</taxon>
    </lineage>
</organism>
<keyword evidence="3" id="KW-1185">Reference proteome</keyword>
<dbReference type="SMART" id="SM00055">
    <property type="entry name" value="FCH"/>
    <property type="match status" value="1"/>
</dbReference>
<reference evidence="2" key="1">
    <citation type="submission" date="2020-05" db="UniProtKB">
        <authorList>
            <consortium name="EnsemblMetazoa"/>
        </authorList>
    </citation>
    <scope>IDENTIFICATION</scope>
    <source>
        <strain evidence="2">TTRI</strain>
    </source>
</reference>
<dbReference type="VEuPathDB" id="VectorBase:GAUT036046"/>
<dbReference type="InterPro" id="IPR027267">
    <property type="entry name" value="AH/BAR_dom_sf"/>
</dbReference>
<dbReference type="Proteomes" id="UP000078200">
    <property type="component" value="Unassembled WGS sequence"/>
</dbReference>
<evidence type="ECO:0000313" key="2">
    <source>
        <dbReference type="EnsemblMetazoa" id="GAUT036046-PA"/>
    </source>
</evidence>
<evidence type="ECO:0000259" key="1">
    <source>
        <dbReference type="SMART" id="SM00055"/>
    </source>
</evidence>
<sequence>MGFSTALQGRAAHEALVVRQDAELRLMEVMKRALQLRAKCDKEYAINLASVAQQGLKIDRADEMQDTIIAIKKELSIKVALIILLLDYMEERTYVGTSKHERVATSSTTKNVAAMNCNSFKV</sequence>
<evidence type="ECO:0000313" key="3">
    <source>
        <dbReference type="Proteomes" id="UP000078200"/>
    </source>
</evidence>
<protein>
    <submittedName>
        <fullName evidence="2">FCH domain-containing protein</fullName>
    </submittedName>
</protein>
<dbReference type="Gene3D" id="1.20.1270.60">
    <property type="entry name" value="Arfaptin homology (AH) domain/BAR domain"/>
    <property type="match status" value="1"/>
</dbReference>
<dbReference type="SUPFAM" id="SSF103657">
    <property type="entry name" value="BAR/IMD domain-like"/>
    <property type="match status" value="1"/>
</dbReference>
<name>A0A1A9VG23_GLOAU</name>
<proteinExistence type="predicted"/>
<dbReference type="InterPro" id="IPR001060">
    <property type="entry name" value="FCH_dom"/>
</dbReference>
<dbReference type="STRING" id="7395.A0A1A9VG23"/>